<proteinExistence type="predicted"/>
<keyword evidence="5" id="KW-1185">Reference proteome</keyword>
<dbReference type="Proteomes" id="UP000271098">
    <property type="component" value="Unassembled WGS sequence"/>
</dbReference>
<evidence type="ECO:0000256" key="2">
    <source>
        <dbReference type="PROSITE-ProRule" id="PRU00176"/>
    </source>
</evidence>
<sequence>MIGASASPAQIAALANSTPSGTIPNAGWCIFVYNLAPEAEDSLLWQMFGPFGAVLSVKTIKDFSTGKCKGYGFVTMGQYEDAVTAITALNGTQMGNRTLQVSTNFLKFIDLLFECKRCTSIENVFFFSLSCYF</sequence>
<reference evidence="4 5" key="2">
    <citation type="submission" date="2018-11" db="EMBL/GenBank/DDBJ databases">
        <authorList>
            <consortium name="Pathogen Informatics"/>
        </authorList>
    </citation>
    <scope>NUCLEOTIDE SEQUENCE [LARGE SCALE GENOMIC DNA]</scope>
</reference>
<dbReference type="InterPro" id="IPR000504">
    <property type="entry name" value="RRM_dom"/>
</dbReference>
<accession>A0A183DEZ3</accession>
<dbReference type="Pfam" id="PF00076">
    <property type="entry name" value="RRM_1"/>
    <property type="match status" value="1"/>
</dbReference>
<dbReference type="EMBL" id="UYRT01018583">
    <property type="protein sequence ID" value="VDK57828.1"/>
    <property type="molecule type" value="Genomic_DNA"/>
</dbReference>
<organism evidence="6">
    <name type="scientific">Gongylonema pulchrum</name>
    <dbReference type="NCBI Taxonomy" id="637853"/>
    <lineage>
        <taxon>Eukaryota</taxon>
        <taxon>Metazoa</taxon>
        <taxon>Ecdysozoa</taxon>
        <taxon>Nematoda</taxon>
        <taxon>Chromadorea</taxon>
        <taxon>Rhabditida</taxon>
        <taxon>Spirurina</taxon>
        <taxon>Spiruromorpha</taxon>
        <taxon>Spiruroidea</taxon>
        <taxon>Gongylonematidae</taxon>
        <taxon>Gongylonema</taxon>
    </lineage>
</organism>
<dbReference type="CDD" id="cd12377">
    <property type="entry name" value="RRM3_Hu"/>
    <property type="match status" value="1"/>
</dbReference>
<dbReference type="PROSITE" id="PS50102">
    <property type="entry name" value="RRM"/>
    <property type="match status" value="1"/>
</dbReference>
<protein>
    <submittedName>
        <fullName evidence="6">RRM domain-containing protein</fullName>
    </submittedName>
</protein>
<evidence type="ECO:0000313" key="4">
    <source>
        <dbReference type="EMBL" id="VDK57828.1"/>
    </source>
</evidence>
<dbReference type="InterPro" id="IPR035979">
    <property type="entry name" value="RBD_domain_sf"/>
</dbReference>
<name>A0A183DEZ3_9BILA</name>
<dbReference type="OrthoDB" id="5916671at2759"/>
<dbReference type="PANTHER" id="PTHR10352">
    <property type="entry name" value="EUKARYOTIC TRANSLATION INITIATION FACTOR 3 SUBUNIT G"/>
    <property type="match status" value="1"/>
</dbReference>
<dbReference type="SUPFAM" id="SSF54928">
    <property type="entry name" value="RNA-binding domain, RBD"/>
    <property type="match status" value="1"/>
</dbReference>
<evidence type="ECO:0000313" key="5">
    <source>
        <dbReference type="Proteomes" id="UP000271098"/>
    </source>
</evidence>
<reference evidence="6" key="1">
    <citation type="submission" date="2016-06" db="UniProtKB">
        <authorList>
            <consortium name="WormBaseParasite"/>
        </authorList>
    </citation>
    <scope>IDENTIFICATION</scope>
</reference>
<dbReference type="WBParaSite" id="GPUH_0000729301-mRNA-1">
    <property type="protein sequence ID" value="GPUH_0000729301-mRNA-1"/>
    <property type="gene ID" value="GPUH_0000729301"/>
</dbReference>
<dbReference type="InterPro" id="IPR012677">
    <property type="entry name" value="Nucleotide-bd_a/b_plait_sf"/>
</dbReference>
<evidence type="ECO:0000259" key="3">
    <source>
        <dbReference type="PROSITE" id="PS50102"/>
    </source>
</evidence>
<evidence type="ECO:0000256" key="1">
    <source>
        <dbReference type="ARBA" id="ARBA00022884"/>
    </source>
</evidence>
<dbReference type="AlphaFoldDB" id="A0A183DEZ3"/>
<dbReference type="GO" id="GO:0003723">
    <property type="term" value="F:RNA binding"/>
    <property type="evidence" value="ECO:0007669"/>
    <property type="project" value="UniProtKB-UniRule"/>
</dbReference>
<feature type="domain" description="RRM" evidence="3">
    <location>
        <begin position="28"/>
        <end position="102"/>
    </location>
</feature>
<dbReference type="SMART" id="SM00360">
    <property type="entry name" value="RRM"/>
    <property type="match status" value="1"/>
</dbReference>
<evidence type="ECO:0000313" key="6">
    <source>
        <dbReference type="WBParaSite" id="GPUH_0000729301-mRNA-1"/>
    </source>
</evidence>
<keyword evidence="1 2" id="KW-0694">RNA-binding</keyword>
<gene>
    <name evidence="4" type="ORF">GPUH_LOCUS7283</name>
</gene>
<dbReference type="Gene3D" id="3.30.70.330">
    <property type="match status" value="1"/>
</dbReference>